<name>A0A2M7QD87_9BACT</name>
<accession>A0A2M7QD87</accession>
<evidence type="ECO:0008006" key="3">
    <source>
        <dbReference type="Google" id="ProtNLM"/>
    </source>
</evidence>
<reference evidence="2" key="1">
    <citation type="submission" date="2017-09" db="EMBL/GenBank/DDBJ databases">
        <title>Depth-based differentiation of microbial function through sediment-hosted aquifers and enrichment of novel symbionts in the deep terrestrial subsurface.</title>
        <authorList>
            <person name="Probst A.J."/>
            <person name="Ladd B."/>
            <person name="Jarett J.K."/>
            <person name="Geller-Mcgrath D.E."/>
            <person name="Sieber C.M.K."/>
            <person name="Emerson J.B."/>
            <person name="Anantharaman K."/>
            <person name="Thomas B.C."/>
            <person name="Malmstrom R."/>
            <person name="Stieglmeier M."/>
            <person name="Klingl A."/>
            <person name="Woyke T."/>
            <person name="Ryan C.M."/>
            <person name="Banfield J.F."/>
        </authorList>
    </citation>
    <scope>NUCLEOTIDE SEQUENCE [LARGE SCALE GENOMIC DNA]</scope>
</reference>
<gene>
    <name evidence="1" type="ORF">COY90_02065</name>
</gene>
<proteinExistence type="predicted"/>
<protein>
    <recommendedName>
        <fullName evidence="3">Alkaline phosphatase family protein</fullName>
    </recommendedName>
</protein>
<evidence type="ECO:0000313" key="2">
    <source>
        <dbReference type="Proteomes" id="UP000230108"/>
    </source>
</evidence>
<evidence type="ECO:0000313" key="1">
    <source>
        <dbReference type="EMBL" id="PIY69171.1"/>
    </source>
</evidence>
<dbReference type="Pfam" id="PF01663">
    <property type="entry name" value="Phosphodiest"/>
    <property type="match status" value="1"/>
</dbReference>
<dbReference type="Proteomes" id="UP000230108">
    <property type="component" value="Unassembled WGS sequence"/>
</dbReference>
<sequence>MMRKLFFTLFLRLFRLGKSAIPTSKKGLIIILIDGLGYEILSQEIKKGHCSFLKSLIKKDRFQLMPYCCGVPAVTPATEAELFFGNNTNIPSFTWYDRTLHHFVRGNNSEEIEKFENNLTAKEPLLLNGSCILGVYNAGASQCSFSSKDSNVKKPFRTLKSFHVLLAVFFNPMRLTYTVYLVIKSILVGAYISAFKKSRRKFIPLVLESLSHSLLGNIASYVAELELLRETPILFIDYVLYDEFAHTYSIKSKMAKGTLRLIDWCCKSLVESSKESERKYEVVIMSDHGQTDSVVFEHKFKQSLVTFFSLALQDPARTIIKTQGKISNPQIDGGKDVFLVPSGSMMHVYFSERFQNPYLLNEMMAKYPHLIDNLLKHPGVGWILVRETRDTQLLISASGSVQYKNGVVEKITGAPFKEYYISPEVLDSLAKYAKFNNNGDLVVIGNVKDGKVFAFEEQRSTHGGFYGPMTEPFILTNNPALLLALSKKASMKELFSIIRQTYKSHL</sequence>
<dbReference type="InterPro" id="IPR002591">
    <property type="entry name" value="Phosphodiest/P_Trfase"/>
</dbReference>
<dbReference type="EMBL" id="PFLF01000046">
    <property type="protein sequence ID" value="PIY69171.1"/>
    <property type="molecule type" value="Genomic_DNA"/>
</dbReference>
<dbReference type="Gene3D" id="3.40.720.10">
    <property type="entry name" value="Alkaline Phosphatase, subunit A"/>
    <property type="match status" value="1"/>
</dbReference>
<dbReference type="SUPFAM" id="SSF53649">
    <property type="entry name" value="Alkaline phosphatase-like"/>
    <property type="match status" value="1"/>
</dbReference>
<dbReference type="AlphaFoldDB" id="A0A2M7QD87"/>
<organism evidence="1 2">
    <name type="scientific">Candidatus Roizmanbacteria bacterium CG_4_10_14_0_8_um_filter_39_9</name>
    <dbReference type="NCBI Taxonomy" id="1974829"/>
    <lineage>
        <taxon>Bacteria</taxon>
        <taxon>Candidatus Roizmaniibacteriota</taxon>
    </lineage>
</organism>
<comment type="caution">
    <text evidence="1">The sequence shown here is derived from an EMBL/GenBank/DDBJ whole genome shotgun (WGS) entry which is preliminary data.</text>
</comment>
<dbReference type="InterPro" id="IPR017850">
    <property type="entry name" value="Alkaline_phosphatase_core_sf"/>
</dbReference>